<dbReference type="Proteomes" id="UP000635477">
    <property type="component" value="Unassembled WGS sequence"/>
</dbReference>
<proteinExistence type="predicted"/>
<protein>
    <submittedName>
        <fullName evidence="1">Uncharacterized protein</fullName>
    </submittedName>
</protein>
<organism evidence="1 2">
    <name type="scientific">Fusarium zealandicum</name>
    <dbReference type="NCBI Taxonomy" id="1053134"/>
    <lineage>
        <taxon>Eukaryota</taxon>
        <taxon>Fungi</taxon>
        <taxon>Dikarya</taxon>
        <taxon>Ascomycota</taxon>
        <taxon>Pezizomycotina</taxon>
        <taxon>Sordariomycetes</taxon>
        <taxon>Hypocreomycetidae</taxon>
        <taxon>Hypocreales</taxon>
        <taxon>Nectriaceae</taxon>
        <taxon>Fusarium</taxon>
        <taxon>Fusarium staphyleae species complex</taxon>
    </lineage>
</organism>
<sequence>MQTFRLNFCGLSSQLTGRNCLRWGHIDLRSRFECLRRKDIGRDHSLAIYGNTQTKKHRRDNLPITSLSFPIMGIGHSLTACPTRSNIPLQESAFRRAGDDAKSLDQAEAGQLTRKDAIVFSSSF</sequence>
<reference evidence="1" key="2">
    <citation type="submission" date="2020-05" db="EMBL/GenBank/DDBJ databases">
        <authorList>
            <person name="Kim H.-S."/>
            <person name="Proctor R.H."/>
            <person name="Brown D.W."/>
        </authorList>
    </citation>
    <scope>NUCLEOTIDE SEQUENCE</scope>
    <source>
        <strain evidence="1">NRRL 22465</strain>
    </source>
</reference>
<dbReference type="EMBL" id="JABEYC010000151">
    <property type="protein sequence ID" value="KAF4981763.1"/>
    <property type="molecule type" value="Genomic_DNA"/>
</dbReference>
<evidence type="ECO:0000313" key="2">
    <source>
        <dbReference type="Proteomes" id="UP000635477"/>
    </source>
</evidence>
<gene>
    <name evidence="1" type="ORF">FZEAL_2485</name>
</gene>
<name>A0A8H4URC4_9HYPO</name>
<reference evidence="1" key="1">
    <citation type="journal article" date="2020" name="BMC Genomics">
        <title>Correction to: Identification and distribution of gene clusters required for synthesis of sphingolipid metabolism inhibitors in diverse species of the filamentous fungus Fusarium.</title>
        <authorList>
            <person name="Kim H.S."/>
            <person name="Lohmar J.M."/>
            <person name="Busman M."/>
            <person name="Brown D.W."/>
            <person name="Naumann T.A."/>
            <person name="Divon H.H."/>
            <person name="Lysoe E."/>
            <person name="Uhlig S."/>
            <person name="Proctor R.H."/>
        </authorList>
    </citation>
    <scope>NUCLEOTIDE SEQUENCE</scope>
    <source>
        <strain evidence="1">NRRL 22465</strain>
    </source>
</reference>
<keyword evidence="2" id="KW-1185">Reference proteome</keyword>
<accession>A0A8H4URC4</accession>
<comment type="caution">
    <text evidence="1">The sequence shown here is derived from an EMBL/GenBank/DDBJ whole genome shotgun (WGS) entry which is preliminary data.</text>
</comment>
<dbReference type="AlphaFoldDB" id="A0A8H4URC4"/>
<evidence type="ECO:0000313" key="1">
    <source>
        <dbReference type="EMBL" id="KAF4981763.1"/>
    </source>
</evidence>